<dbReference type="Gene3D" id="3.40.50.10490">
    <property type="entry name" value="Glucose-6-phosphate isomerase like protein, domain 1"/>
    <property type="match status" value="2"/>
</dbReference>
<reference evidence="3 4" key="1">
    <citation type="submission" date="2019-10" db="EMBL/GenBank/DDBJ databases">
        <title>Glaciimonas soli sp. nov., a psychrophilic bacterium isolated from the forest soil of a high elevation mountain in Taiwan.</title>
        <authorList>
            <person name="Wang L.-T."/>
            <person name="Shieh W.Y."/>
        </authorList>
    </citation>
    <scope>NUCLEOTIDE SEQUENCE [LARGE SCALE GENOMIC DNA]</scope>
    <source>
        <strain evidence="3 4">GS1</strain>
    </source>
</reference>
<dbReference type="InterPro" id="IPR001347">
    <property type="entry name" value="SIS_dom"/>
</dbReference>
<dbReference type="PANTHER" id="PTHR10937">
    <property type="entry name" value="GLUCOSAMINE--FRUCTOSE-6-PHOSPHATE AMINOTRANSFERASE, ISOMERIZING"/>
    <property type="match status" value="1"/>
</dbReference>
<dbReference type="GO" id="GO:1901135">
    <property type="term" value="P:carbohydrate derivative metabolic process"/>
    <property type="evidence" value="ECO:0007669"/>
    <property type="project" value="InterPro"/>
</dbReference>
<organism evidence="3 4">
    <name type="scientific">Glaciimonas soli</name>
    <dbReference type="NCBI Taxonomy" id="2590999"/>
    <lineage>
        <taxon>Bacteria</taxon>
        <taxon>Pseudomonadati</taxon>
        <taxon>Pseudomonadota</taxon>
        <taxon>Betaproteobacteria</taxon>
        <taxon>Burkholderiales</taxon>
        <taxon>Oxalobacteraceae</taxon>
        <taxon>Glaciimonas</taxon>
    </lineage>
</organism>
<dbReference type="Pfam" id="PF01380">
    <property type="entry name" value="SIS"/>
    <property type="match status" value="2"/>
</dbReference>
<dbReference type="SUPFAM" id="SSF53697">
    <property type="entry name" value="SIS domain"/>
    <property type="match status" value="1"/>
</dbReference>
<dbReference type="PROSITE" id="PS51464">
    <property type="entry name" value="SIS"/>
    <property type="match status" value="2"/>
</dbReference>
<dbReference type="Proteomes" id="UP000451565">
    <property type="component" value="Unassembled WGS sequence"/>
</dbReference>
<dbReference type="CDD" id="cd05009">
    <property type="entry name" value="SIS_GlmS_GlmD_2"/>
    <property type="match status" value="1"/>
</dbReference>
<evidence type="ECO:0000313" key="4">
    <source>
        <dbReference type="Proteomes" id="UP000451565"/>
    </source>
</evidence>
<dbReference type="EMBL" id="WINI01000008">
    <property type="protein sequence ID" value="MQR02129.1"/>
    <property type="molecule type" value="Genomic_DNA"/>
</dbReference>
<dbReference type="InterPro" id="IPR035466">
    <property type="entry name" value="GlmS/AgaS_SIS"/>
</dbReference>
<dbReference type="OrthoDB" id="9761808at2"/>
<protein>
    <submittedName>
        <fullName evidence="3">SIS domain-containing protein</fullName>
    </submittedName>
</protein>
<keyword evidence="4" id="KW-1185">Reference proteome</keyword>
<gene>
    <name evidence="3" type="ORF">GEV47_15745</name>
</gene>
<feature type="domain" description="SIS" evidence="2">
    <location>
        <begin position="26"/>
        <end position="174"/>
    </location>
</feature>
<feature type="domain" description="SIS" evidence="2">
    <location>
        <begin position="189"/>
        <end position="326"/>
    </location>
</feature>
<dbReference type="GO" id="GO:0097367">
    <property type="term" value="F:carbohydrate derivative binding"/>
    <property type="evidence" value="ECO:0007669"/>
    <property type="project" value="InterPro"/>
</dbReference>
<name>A0A843YQT3_9BURK</name>
<dbReference type="PANTHER" id="PTHR10937:SF8">
    <property type="entry name" value="AMINOTRANSFERASE-RELATED"/>
    <property type="match status" value="1"/>
</dbReference>
<accession>A0A843YQT3</accession>
<dbReference type="InterPro" id="IPR046348">
    <property type="entry name" value="SIS_dom_sf"/>
</dbReference>
<sequence length="336" mass="35722">MLDEARAAAQAVATQFKENASNFAQLGAKLRAQPPRSVVTIARGSSDHASAYFAYLVMARLGKLVTSLPMSLITLYRSPIEANDVLAVAVSQSGQSPDLLGPIRYLRDGGATTVAMVNDAASPLAAASEWVLPLTAGPEKSVAATKSFITSLTAGAALVSHWANDERMLAALAQLPEQLTRAATQDWSAALEILGGADRIMVLGRGWSHPVAMEAALKFKETCAIQAESFSSAEVKHGPMALIDDGYPMLIFATRGPAQESLIATAQEMRARGAHVLLAAPDDVAERDLTLIVADVPELDPILAIQSFYPMVEALARLRGFDPDTPRHLSKVTKTH</sequence>
<comment type="caution">
    <text evidence="3">The sequence shown here is derived from an EMBL/GenBank/DDBJ whole genome shotgun (WGS) entry which is preliminary data.</text>
</comment>
<keyword evidence="1" id="KW-0677">Repeat</keyword>
<dbReference type="CDD" id="cd05008">
    <property type="entry name" value="SIS_GlmS_GlmD_1"/>
    <property type="match status" value="1"/>
</dbReference>
<dbReference type="AlphaFoldDB" id="A0A843YQT3"/>
<proteinExistence type="predicted"/>
<dbReference type="InterPro" id="IPR035490">
    <property type="entry name" value="GlmS/FrlB_SIS"/>
</dbReference>
<evidence type="ECO:0000256" key="1">
    <source>
        <dbReference type="ARBA" id="ARBA00022737"/>
    </source>
</evidence>
<evidence type="ECO:0000259" key="2">
    <source>
        <dbReference type="PROSITE" id="PS51464"/>
    </source>
</evidence>
<evidence type="ECO:0000313" key="3">
    <source>
        <dbReference type="EMBL" id="MQR02129.1"/>
    </source>
</evidence>